<gene>
    <name evidence="1" type="ordered locus">Lbys_3340</name>
</gene>
<dbReference type="GO" id="GO:0051603">
    <property type="term" value="P:proteolysis involved in protein catabolic process"/>
    <property type="evidence" value="ECO:0007669"/>
    <property type="project" value="InterPro"/>
</dbReference>
<dbReference type="GO" id="GO:0005839">
    <property type="term" value="C:proteasome core complex"/>
    <property type="evidence" value="ECO:0007669"/>
    <property type="project" value="InterPro"/>
</dbReference>
<evidence type="ECO:0000313" key="2">
    <source>
        <dbReference type="Proteomes" id="UP000007435"/>
    </source>
</evidence>
<protein>
    <submittedName>
        <fullName evidence="1">20S proteasome A and B subunits</fullName>
    </submittedName>
</protein>
<proteinExistence type="predicted"/>
<dbReference type="InterPro" id="IPR029055">
    <property type="entry name" value="Ntn_hydrolases_N"/>
</dbReference>
<organism evidence="1 2">
    <name type="scientific">Leadbetterella byssophila (strain DSM 17132 / JCM 16389 / KACC 11308 / NBRC 106382 / 4M15)</name>
    <dbReference type="NCBI Taxonomy" id="649349"/>
    <lineage>
        <taxon>Bacteria</taxon>
        <taxon>Pseudomonadati</taxon>
        <taxon>Bacteroidota</taxon>
        <taxon>Cytophagia</taxon>
        <taxon>Cytophagales</taxon>
        <taxon>Leadbetterellaceae</taxon>
        <taxon>Leadbetterella</taxon>
    </lineage>
</organism>
<dbReference type="PIRSF" id="PIRSF009120">
    <property type="entry name" value="UCP009120_prtse"/>
    <property type="match status" value="1"/>
</dbReference>
<accession>E4RX76</accession>
<dbReference type="STRING" id="649349.Lbys_3340"/>
<dbReference type="KEGG" id="lby:Lbys_3340"/>
<evidence type="ECO:0000313" key="1">
    <source>
        <dbReference type="EMBL" id="ADQ18991.1"/>
    </source>
</evidence>
<dbReference type="InterPro" id="IPR016545">
    <property type="entry name" value="UCP009120_prtse"/>
</dbReference>
<dbReference type="EMBL" id="CP002305">
    <property type="protein sequence ID" value="ADQ18991.1"/>
    <property type="molecule type" value="Genomic_DNA"/>
</dbReference>
<sequence>MTFCLGVKTADGLVALADRRITSGSEVSSEKKVSIHQIQNHSLFIMTAGLRSVRDKAITYFQEVLEDDTAQFEKLYQAVNSLGAKIKKVREEDEAILLKSGLSFNLSAIIGGQLEKDKEHKLFLLYPEGNWIEVSEGSPFIIIGNSGYGKPILYRNMKYTTPLDEVLRLGFLAFDSTRVSANDVDFPIDVLLYEKDSFNIVEHMYEKQDLEHISYQWNALLKNSVQKLPVDWIDPLLRKRQL</sequence>
<name>E4RX76_LEAB4</name>
<reference key="1">
    <citation type="submission" date="2010-11" db="EMBL/GenBank/DDBJ databases">
        <title>The complete genome of Leadbetterella byssophila DSM 17132.</title>
        <authorList>
            <consortium name="US DOE Joint Genome Institute (JGI-PGF)"/>
            <person name="Lucas S."/>
            <person name="Copeland A."/>
            <person name="Lapidus A."/>
            <person name="Glavina del Rio T."/>
            <person name="Dalin E."/>
            <person name="Tice H."/>
            <person name="Bruce D."/>
            <person name="Goodwin L."/>
            <person name="Pitluck S."/>
            <person name="Kyrpides N."/>
            <person name="Mavromatis K."/>
            <person name="Ivanova N."/>
            <person name="Teshima H."/>
            <person name="Brettin T."/>
            <person name="Detter J.C."/>
            <person name="Han C."/>
            <person name="Tapia R."/>
            <person name="Land M."/>
            <person name="Hauser L."/>
            <person name="Markowitz V."/>
            <person name="Cheng J.-F."/>
            <person name="Hugenholtz P."/>
            <person name="Woyke T."/>
            <person name="Wu D."/>
            <person name="Tindall B."/>
            <person name="Pomrenke H.G."/>
            <person name="Brambilla E."/>
            <person name="Klenk H.-P."/>
            <person name="Eisen J.A."/>
        </authorList>
    </citation>
    <scope>NUCLEOTIDE SEQUENCE [LARGE SCALE GENOMIC DNA]</scope>
    <source>
        <strain>DSM 17132</strain>
    </source>
</reference>
<dbReference type="RefSeq" id="WP_013410016.1">
    <property type="nucleotide sequence ID" value="NC_014655.1"/>
</dbReference>
<reference evidence="1 2" key="2">
    <citation type="journal article" date="2011" name="Stand. Genomic Sci.">
        <title>Complete genome sequence of Leadbetterella byssophila type strain (4M15).</title>
        <authorList>
            <person name="Abt B."/>
            <person name="Teshima H."/>
            <person name="Lucas S."/>
            <person name="Lapidus A."/>
            <person name="Del Rio T.G."/>
            <person name="Nolan M."/>
            <person name="Tice H."/>
            <person name="Cheng J.F."/>
            <person name="Pitluck S."/>
            <person name="Liolios K."/>
            <person name="Pagani I."/>
            <person name="Ivanova N."/>
            <person name="Mavromatis K."/>
            <person name="Pati A."/>
            <person name="Tapia R."/>
            <person name="Han C."/>
            <person name="Goodwin L."/>
            <person name="Chen A."/>
            <person name="Palaniappan K."/>
            <person name="Land M."/>
            <person name="Hauser L."/>
            <person name="Chang Y.J."/>
            <person name="Jeffries C.D."/>
            <person name="Rohde M."/>
            <person name="Goker M."/>
            <person name="Tindall B.J."/>
            <person name="Detter J.C."/>
            <person name="Woyke T."/>
            <person name="Bristow J."/>
            <person name="Eisen J.A."/>
            <person name="Markowitz V."/>
            <person name="Hugenholtz P."/>
            <person name="Klenk H.P."/>
            <person name="Kyrpides N.C."/>
        </authorList>
    </citation>
    <scope>NUCLEOTIDE SEQUENCE [LARGE SCALE GENOMIC DNA]</scope>
    <source>
        <strain evidence="2">DSM 17132 / JCM 16389 / KACC 11308 / NBRC 106382 / 4M15</strain>
    </source>
</reference>
<dbReference type="eggNOG" id="COG3484">
    <property type="taxonomic scope" value="Bacteria"/>
</dbReference>
<dbReference type="InterPro" id="IPR001353">
    <property type="entry name" value="Proteasome_sua/b"/>
</dbReference>
<dbReference type="SUPFAM" id="SSF56235">
    <property type="entry name" value="N-terminal nucleophile aminohydrolases (Ntn hydrolases)"/>
    <property type="match status" value="1"/>
</dbReference>
<keyword evidence="1" id="KW-0647">Proteasome</keyword>
<dbReference type="AlphaFoldDB" id="E4RX76"/>
<keyword evidence="2" id="KW-1185">Reference proteome</keyword>
<dbReference type="OrthoDB" id="9786336at2"/>
<dbReference type="Pfam" id="PF00227">
    <property type="entry name" value="Proteasome"/>
    <property type="match status" value="1"/>
</dbReference>
<dbReference type="Proteomes" id="UP000007435">
    <property type="component" value="Chromosome"/>
</dbReference>
<dbReference type="HOGENOM" id="CLU_066183_1_0_10"/>
<dbReference type="Gene3D" id="3.60.20.10">
    <property type="entry name" value="Glutamine Phosphoribosylpyrophosphate, subunit 1, domain 1"/>
    <property type="match status" value="1"/>
</dbReference>